<protein>
    <submittedName>
        <fullName evidence="3">Uncharacterized protein</fullName>
    </submittedName>
</protein>
<dbReference type="GO" id="GO:0004438">
    <property type="term" value="F:phosphatidylinositol-3-phosphate phosphatase activity"/>
    <property type="evidence" value="ECO:0007669"/>
    <property type="project" value="TreeGrafter"/>
</dbReference>
<feature type="non-terminal residue" evidence="3">
    <location>
        <position position="1"/>
    </location>
</feature>
<dbReference type="InterPro" id="IPR010569">
    <property type="entry name" value="Myotubularin-like_Pase_dom"/>
</dbReference>
<dbReference type="GO" id="GO:0016020">
    <property type="term" value="C:membrane"/>
    <property type="evidence" value="ECO:0007669"/>
    <property type="project" value="TreeGrafter"/>
</dbReference>
<dbReference type="SUPFAM" id="SSF52799">
    <property type="entry name" value="(Phosphotyrosine protein) phosphatases II"/>
    <property type="match status" value="1"/>
</dbReference>
<dbReference type="AlphaFoldDB" id="A0A6S7IBG6"/>
<dbReference type="EMBL" id="CACRXK020007884">
    <property type="protein sequence ID" value="CAB4013430.1"/>
    <property type="molecule type" value="Genomic_DNA"/>
</dbReference>
<keyword evidence="4" id="KW-1185">Reference proteome</keyword>
<dbReference type="PROSITE" id="PS51339">
    <property type="entry name" value="PPASE_MYOTUBULARIN"/>
    <property type="match status" value="1"/>
</dbReference>
<sequence length="631" mass="72334">FCLPQKSDYNADKLTAIFSKYTKHLSPSKWFAIAYKEAIAHAGSADQFGSGNSQNFYHFEVEFRRLGLLQLNCWRVYSPNGPLETKAPKKTLIPHGINDMEMNSIIAFHGNRSFPSICWRNKPDGTVMLRSGSGVHRRGLFESRCEADENFLASVCFQNKQLNGNKLVVFTEQSRNNTAGLLTTPAHQLSGQITPKQGEAFCYPHVKFVYTDKEIIPDHKTVKQSSYKLQTLLAAECDDKTFLSYLAETQWLSQISELLETTSLIITAMSTDKSSVLISYEYGCDRTAQLSSLSQLLLDPHYRTIDGFQILIQKEWLSFGHMFAGRCISPKSNEGHGPIFLQWLDCVWQLLNQFPFSFEFNEELLQTIADHVYSCRFGTFLCDSEQQFEEEMIDSKTLSLWTWINLTIMAEPEKFVNNNYMKTKTERILFPRYHIPSLNVWESYYARTRLEEELLEAKHIAKEQRKLQEDIFALCQLGQGHHNSICQLLKPVGESYNHSAMGLTLFSINKVLKCCISANRYIHMHGVPSPLMQRAVDTGGGGPRRSRKPRPDRSTALRESLKLLPLTDIVLSKLPNLTPPYFTREIIHILHQKESLRKRIGTLEHVVHNRIFPKLSIRACKTQQSTNVCRR</sequence>
<dbReference type="PANTHER" id="PTHR10807">
    <property type="entry name" value="MYOTUBULARIN-RELATED"/>
    <property type="match status" value="1"/>
</dbReference>
<dbReference type="PANTHER" id="PTHR10807:SF128">
    <property type="entry name" value="PHOSPHATIDYLINOSITOL-3,5-BISPHOSPHATE 3-PHOSPHATASE"/>
    <property type="match status" value="1"/>
</dbReference>
<name>A0A6S7IBG6_PARCT</name>
<proteinExistence type="inferred from homology"/>
<organism evidence="3 4">
    <name type="scientific">Paramuricea clavata</name>
    <name type="common">Red gorgonian</name>
    <name type="synonym">Violescent sea-whip</name>
    <dbReference type="NCBI Taxonomy" id="317549"/>
    <lineage>
        <taxon>Eukaryota</taxon>
        <taxon>Metazoa</taxon>
        <taxon>Cnidaria</taxon>
        <taxon>Anthozoa</taxon>
        <taxon>Octocorallia</taxon>
        <taxon>Malacalcyonacea</taxon>
        <taxon>Plexauridae</taxon>
        <taxon>Paramuricea</taxon>
    </lineage>
</organism>
<feature type="non-terminal residue" evidence="3">
    <location>
        <position position="631"/>
    </location>
</feature>
<dbReference type="InterPro" id="IPR029021">
    <property type="entry name" value="Prot-tyrosine_phosphatase-like"/>
</dbReference>
<dbReference type="InterPro" id="IPR030564">
    <property type="entry name" value="Myotubularin"/>
</dbReference>
<comment type="similarity">
    <text evidence="1">Belongs to the protein-tyrosine phosphatase family. Non-receptor class myotubularin subfamily.</text>
</comment>
<evidence type="ECO:0000256" key="1">
    <source>
        <dbReference type="ARBA" id="ARBA00007471"/>
    </source>
</evidence>
<dbReference type="Proteomes" id="UP001152795">
    <property type="component" value="Unassembled WGS sequence"/>
</dbReference>
<evidence type="ECO:0000256" key="2">
    <source>
        <dbReference type="SAM" id="MobiDB-lite"/>
    </source>
</evidence>
<gene>
    <name evidence="3" type="ORF">PACLA_8A013220</name>
</gene>
<dbReference type="GO" id="GO:0005737">
    <property type="term" value="C:cytoplasm"/>
    <property type="evidence" value="ECO:0007669"/>
    <property type="project" value="TreeGrafter"/>
</dbReference>
<accession>A0A6S7IBG6</accession>
<reference evidence="3" key="1">
    <citation type="submission" date="2020-04" db="EMBL/GenBank/DDBJ databases">
        <authorList>
            <person name="Alioto T."/>
            <person name="Alioto T."/>
            <person name="Gomez Garrido J."/>
        </authorList>
    </citation>
    <scope>NUCLEOTIDE SEQUENCE</scope>
    <source>
        <strain evidence="3">A484AB</strain>
    </source>
</reference>
<comment type="caution">
    <text evidence="3">The sequence shown here is derived from an EMBL/GenBank/DDBJ whole genome shotgun (WGS) entry which is preliminary data.</text>
</comment>
<dbReference type="GO" id="GO:0046856">
    <property type="term" value="P:phosphatidylinositol dephosphorylation"/>
    <property type="evidence" value="ECO:0007669"/>
    <property type="project" value="TreeGrafter"/>
</dbReference>
<evidence type="ECO:0000313" key="3">
    <source>
        <dbReference type="EMBL" id="CAB4013430.1"/>
    </source>
</evidence>
<feature type="region of interest" description="Disordered" evidence="2">
    <location>
        <begin position="532"/>
        <end position="555"/>
    </location>
</feature>
<evidence type="ECO:0000313" key="4">
    <source>
        <dbReference type="Proteomes" id="UP001152795"/>
    </source>
</evidence>
<dbReference type="OrthoDB" id="5968702at2759"/>
<dbReference type="Pfam" id="PF06602">
    <property type="entry name" value="Myotub-related"/>
    <property type="match status" value="1"/>
</dbReference>